<gene>
    <name evidence="2" type="ORF">AVDCRST_MAG04-2702</name>
</gene>
<reference evidence="2" key="1">
    <citation type="submission" date="2020-02" db="EMBL/GenBank/DDBJ databases">
        <authorList>
            <person name="Meier V. D."/>
        </authorList>
    </citation>
    <scope>NUCLEOTIDE SEQUENCE</scope>
    <source>
        <strain evidence="2">AVDCRST_MAG04</strain>
    </source>
</reference>
<organism evidence="2">
    <name type="scientific">uncultured Acetobacteraceae bacterium</name>
    <dbReference type="NCBI Taxonomy" id="169975"/>
    <lineage>
        <taxon>Bacteria</taxon>
        <taxon>Pseudomonadati</taxon>
        <taxon>Pseudomonadota</taxon>
        <taxon>Alphaproteobacteria</taxon>
        <taxon>Acetobacterales</taxon>
        <taxon>Acetobacteraceae</taxon>
        <taxon>environmental samples</taxon>
    </lineage>
</organism>
<feature type="non-terminal residue" evidence="2">
    <location>
        <position position="180"/>
    </location>
</feature>
<feature type="non-terminal residue" evidence="2">
    <location>
        <position position="1"/>
    </location>
</feature>
<evidence type="ECO:0000313" key="2">
    <source>
        <dbReference type="EMBL" id="CAA9261280.1"/>
    </source>
</evidence>
<feature type="compositionally biased region" description="Basic residues" evidence="1">
    <location>
        <begin position="42"/>
        <end position="67"/>
    </location>
</feature>
<feature type="compositionally biased region" description="Low complexity" evidence="1">
    <location>
        <begin position="78"/>
        <end position="88"/>
    </location>
</feature>
<protein>
    <submittedName>
        <fullName evidence="2">Uncharacterized protein</fullName>
    </submittedName>
</protein>
<feature type="compositionally biased region" description="Basic residues" evidence="1">
    <location>
        <begin position="168"/>
        <end position="180"/>
    </location>
</feature>
<accession>A0A6J4IT29</accession>
<proteinExistence type="predicted"/>
<sequence length="180" mass="19010">GARPPRPGRGLRRGRGLGGAVPAADLRRDDGADGAAPNRLAIPRRGRRQRLPLRVHHLLRPGRHLQARRVDPGGHGAGAARPGRAAAGGDPGPGPGRRHGGLHRLLDRAGHAVLLGDRGGVAGDGGHPDLDSQARRPGRRRAAAPGDRGRTRRRAARRTPELRVGGRGARRQRRLLGRGV</sequence>
<name>A0A6J4IT29_9PROT</name>
<dbReference type="EMBL" id="CADCTL010000181">
    <property type="protein sequence ID" value="CAA9261280.1"/>
    <property type="molecule type" value="Genomic_DNA"/>
</dbReference>
<feature type="region of interest" description="Disordered" evidence="1">
    <location>
        <begin position="1"/>
        <end position="102"/>
    </location>
</feature>
<dbReference type="AlphaFoldDB" id="A0A6J4IT29"/>
<evidence type="ECO:0000256" key="1">
    <source>
        <dbReference type="SAM" id="MobiDB-lite"/>
    </source>
</evidence>
<feature type="region of interest" description="Disordered" evidence="1">
    <location>
        <begin position="116"/>
        <end position="180"/>
    </location>
</feature>